<name>A0A9N9NZG1_9GLOM</name>
<evidence type="ECO:0000313" key="1">
    <source>
        <dbReference type="EMBL" id="CAG8787992.1"/>
    </source>
</evidence>
<dbReference type="OrthoDB" id="2444656at2759"/>
<dbReference type="EMBL" id="CAJVPY010025273">
    <property type="protein sequence ID" value="CAG8787992.1"/>
    <property type="molecule type" value="Genomic_DNA"/>
</dbReference>
<proteinExistence type="predicted"/>
<dbReference type="Proteomes" id="UP000789405">
    <property type="component" value="Unassembled WGS sequence"/>
</dbReference>
<feature type="non-terminal residue" evidence="1">
    <location>
        <position position="154"/>
    </location>
</feature>
<reference evidence="1" key="1">
    <citation type="submission" date="2021-06" db="EMBL/GenBank/DDBJ databases">
        <authorList>
            <person name="Kallberg Y."/>
            <person name="Tangrot J."/>
            <person name="Rosling A."/>
        </authorList>
    </citation>
    <scope>NUCLEOTIDE SEQUENCE</scope>
    <source>
        <strain evidence="1">MA453B</strain>
    </source>
</reference>
<accession>A0A9N9NZG1</accession>
<evidence type="ECO:0000313" key="2">
    <source>
        <dbReference type="Proteomes" id="UP000789405"/>
    </source>
</evidence>
<protein>
    <submittedName>
        <fullName evidence="1">7500_t:CDS:1</fullName>
    </submittedName>
</protein>
<gene>
    <name evidence="1" type="ORF">DERYTH_LOCUS20811</name>
</gene>
<sequence length="154" mass="18118">IEFTSFVESQNACLKHIIESSNTSLYELRKVLIDSAKDTIKQKQYKDLTRGVNLMKESVFYILFRSNIEKIQNMSINKLSDSDNFEDEPDSDYEFVEIVKTYLASVYEKEIISQQVENLEEEDSDKENTLPNTFFYHQAIIYLLDVDFVDYYDG</sequence>
<keyword evidence="2" id="KW-1185">Reference proteome</keyword>
<comment type="caution">
    <text evidence="1">The sequence shown here is derived from an EMBL/GenBank/DDBJ whole genome shotgun (WGS) entry which is preliminary data.</text>
</comment>
<organism evidence="1 2">
    <name type="scientific">Dentiscutata erythropus</name>
    <dbReference type="NCBI Taxonomy" id="1348616"/>
    <lineage>
        <taxon>Eukaryota</taxon>
        <taxon>Fungi</taxon>
        <taxon>Fungi incertae sedis</taxon>
        <taxon>Mucoromycota</taxon>
        <taxon>Glomeromycotina</taxon>
        <taxon>Glomeromycetes</taxon>
        <taxon>Diversisporales</taxon>
        <taxon>Gigasporaceae</taxon>
        <taxon>Dentiscutata</taxon>
    </lineage>
</organism>
<dbReference type="AlphaFoldDB" id="A0A9N9NZG1"/>